<sequence>MFCKIPDQLGRMIELDQLPERIISLVPSQTELLIDLGLKDRIVGITRYCIHPAGLTDEKTVVGGTKKIVESRIIELQPDLIICNREENNQQIVEFCDHIAPTYVSDIDNLDQALEMIADVGALTGAKFKAKSLIRSISNGFKVLQQLAVEHKALYLIWKKPYMAVGTDTFINDMIKRTGFENAAKDLTRYPELEVEEMIKLQPDTVFLSSEPYPFTTDDIAELKLAFLTAPSQDPVKPNVIPDFKVVDGELFSWYGSRLLKTPEYLQTLQPKKIDLSI</sequence>
<dbReference type="EMBL" id="MAAX01000055">
    <property type="protein sequence ID" value="OUS18779.1"/>
    <property type="molecule type" value="Genomic_DNA"/>
</dbReference>
<keyword evidence="1" id="KW-0732">Signal</keyword>
<evidence type="ECO:0000313" key="4">
    <source>
        <dbReference type="Proteomes" id="UP000196102"/>
    </source>
</evidence>
<dbReference type="Pfam" id="PF01497">
    <property type="entry name" value="Peripla_BP_2"/>
    <property type="match status" value="1"/>
</dbReference>
<evidence type="ECO:0000313" key="3">
    <source>
        <dbReference type="EMBL" id="OUS18779.1"/>
    </source>
</evidence>
<evidence type="ECO:0000259" key="2">
    <source>
        <dbReference type="PROSITE" id="PS50983"/>
    </source>
</evidence>
<feature type="domain" description="Fe/B12 periplasmic-binding" evidence="2">
    <location>
        <begin position="21"/>
        <end position="277"/>
    </location>
</feature>
<dbReference type="PANTHER" id="PTHR30535:SF35">
    <property type="entry name" value="PERIPLASMIC BINDING PROTEIN"/>
    <property type="match status" value="1"/>
</dbReference>
<dbReference type="SUPFAM" id="SSF53807">
    <property type="entry name" value="Helical backbone' metal receptor"/>
    <property type="match status" value="1"/>
</dbReference>
<dbReference type="AlphaFoldDB" id="A0A1Z8B892"/>
<dbReference type="InterPro" id="IPR002491">
    <property type="entry name" value="ABC_transptr_periplasmic_BD"/>
</dbReference>
<proteinExistence type="predicted"/>
<dbReference type="NCBIfam" id="NF038402">
    <property type="entry name" value="TroA_like"/>
    <property type="match status" value="1"/>
</dbReference>
<accession>A0A1Z8B892</accession>
<evidence type="ECO:0000256" key="1">
    <source>
        <dbReference type="ARBA" id="ARBA00022729"/>
    </source>
</evidence>
<name>A0A1Z8B892_9FLAO</name>
<reference evidence="4" key="1">
    <citation type="journal article" date="2017" name="Proc. Natl. Acad. Sci. U.S.A.">
        <title>Simulation of Deepwater Horizon oil plume reveals substrate specialization within a complex community of hydrocarbon-degraders.</title>
        <authorList>
            <person name="Hu P."/>
            <person name="Dubinsky E.A."/>
            <person name="Probst A.J."/>
            <person name="Wang J."/>
            <person name="Sieber C.M.K."/>
            <person name="Tom L.M."/>
            <person name="Gardinali P."/>
            <person name="Banfield J.F."/>
            <person name="Atlas R.M."/>
            <person name="Andersen G.L."/>
        </authorList>
    </citation>
    <scope>NUCLEOTIDE SEQUENCE [LARGE SCALE GENOMIC DNA]</scope>
</reference>
<dbReference type="PANTHER" id="PTHR30535">
    <property type="entry name" value="VITAMIN B12-BINDING PROTEIN"/>
    <property type="match status" value="1"/>
</dbReference>
<dbReference type="Proteomes" id="UP000196102">
    <property type="component" value="Unassembled WGS sequence"/>
</dbReference>
<dbReference type="InterPro" id="IPR050902">
    <property type="entry name" value="ABC_Transporter_SBP"/>
</dbReference>
<comment type="caution">
    <text evidence="3">The sequence shown here is derived from an EMBL/GenBank/DDBJ whole genome shotgun (WGS) entry which is preliminary data.</text>
</comment>
<dbReference type="InterPro" id="IPR054828">
    <property type="entry name" value="Vit_B12_bind_prot"/>
</dbReference>
<gene>
    <name evidence="3" type="ORF">A9Q93_03105</name>
</gene>
<protein>
    <submittedName>
        <fullName evidence="3">Iron ABC transporter substrate-binding protein</fullName>
    </submittedName>
</protein>
<dbReference type="Gene3D" id="3.40.50.1980">
    <property type="entry name" value="Nitrogenase molybdenum iron protein domain"/>
    <property type="match status" value="2"/>
</dbReference>
<dbReference type="PROSITE" id="PS50983">
    <property type="entry name" value="FE_B12_PBP"/>
    <property type="match status" value="1"/>
</dbReference>
<organism evidence="3 4">
    <name type="scientific">Nonlabens dokdonensis</name>
    <dbReference type="NCBI Taxonomy" id="328515"/>
    <lineage>
        <taxon>Bacteria</taxon>
        <taxon>Pseudomonadati</taxon>
        <taxon>Bacteroidota</taxon>
        <taxon>Flavobacteriia</taxon>
        <taxon>Flavobacteriales</taxon>
        <taxon>Flavobacteriaceae</taxon>
        <taxon>Nonlabens</taxon>
    </lineage>
</organism>
<dbReference type="RefSeq" id="WP_303685925.1">
    <property type="nucleotide sequence ID" value="NZ_CAJXYO010000012.1"/>
</dbReference>